<dbReference type="CDD" id="cd03024">
    <property type="entry name" value="DsbA_FrnE"/>
    <property type="match status" value="1"/>
</dbReference>
<evidence type="ECO:0000313" key="4">
    <source>
        <dbReference type="Proteomes" id="UP001273166"/>
    </source>
</evidence>
<reference evidence="3" key="2">
    <citation type="submission" date="2023-06" db="EMBL/GenBank/DDBJ databases">
        <authorList>
            <consortium name="Lawrence Berkeley National Laboratory"/>
            <person name="Mondo S.J."/>
            <person name="Hensen N."/>
            <person name="Bonometti L."/>
            <person name="Westerberg I."/>
            <person name="Brannstrom I.O."/>
            <person name="Guillou S."/>
            <person name="Cros-Aarteil S."/>
            <person name="Calhoun S."/>
            <person name="Haridas S."/>
            <person name="Kuo A."/>
            <person name="Pangilinan J."/>
            <person name="Riley R."/>
            <person name="Labutti K."/>
            <person name="Andreopoulos B."/>
            <person name="Lipzen A."/>
            <person name="Chen C."/>
            <person name="Yanf M."/>
            <person name="Daum C."/>
            <person name="Ng V."/>
            <person name="Clum A."/>
            <person name="Steindorff A."/>
            <person name="Ohm R."/>
            <person name="Martin F."/>
            <person name="Silar P."/>
            <person name="Natvig D."/>
            <person name="Lalanne C."/>
            <person name="Gautier V."/>
            <person name="Ament-Velasquez S.L."/>
            <person name="Kruys A."/>
            <person name="Hutchinson M.I."/>
            <person name="Powell A.J."/>
            <person name="Barry K."/>
            <person name="Miller A.N."/>
            <person name="Grigoriev I.V."/>
            <person name="Debuchy R."/>
            <person name="Gladieux P."/>
            <person name="Thoren M.H."/>
            <person name="Johannesson H."/>
        </authorList>
    </citation>
    <scope>NUCLEOTIDE SEQUENCE</scope>
    <source>
        <strain evidence="3">CBS 333.67</strain>
    </source>
</reference>
<evidence type="ECO:0000313" key="3">
    <source>
        <dbReference type="EMBL" id="KAK3303477.1"/>
    </source>
</evidence>
<dbReference type="InterPro" id="IPR001853">
    <property type="entry name" value="DSBA-like_thioredoxin_dom"/>
</dbReference>
<protein>
    <submittedName>
        <fullName evidence="3">Thioredoxin-like protein</fullName>
    </submittedName>
</protein>
<evidence type="ECO:0000256" key="1">
    <source>
        <dbReference type="SAM" id="MobiDB-lite"/>
    </source>
</evidence>
<dbReference type="PANTHER" id="PTHR13887:SF41">
    <property type="entry name" value="THIOREDOXIN SUPERFAMILY PROTEIN"/>
    <property type="match status" value="1"/>
</dbReference>
<organism evidence="3 4">
    <name type="scientific">Chaetomium strumarium</name>
    <dbReference type="NCBI Taxonomy" id="1170767"/>
    <lineage>
        <taxon>Eukaryota</taxon>
        <taxon>Fungi</taxon>
        <taxon>Dikarya</taxon>
        <taxon>Ascomycota</taxon>
        <taxon>Pezizomycotina</taxon>
        <taxon>Sordariomycetes</taxon>
        <taxon>Sordariomycetidae</taxon>
        <taxon>Sordariales</taxon>
        <taxon>Chaetomiaceae</taxon>
        <taxon>Chaetomium</taxon>
    </lineage>
</organism>
<sequence>MAEFTFEIEVYSDTICPWCYIGKKTLEKAIATYTAQHPAVDFKLTWKPFMLWPTAKTSAYQKGAILHAIYGPRAPVMFERLARLGALHGIDFRWEGKSGNSRDSHKLILLAMEQDDDDTRSSSSPSPPGLEPTSTTATATTTATTTTTNNSTATTNPLLTYKQTKQERTIAHLFASAFEQGQDLSSRAFLARAAVTLGLVGSEEEALAYLEQQADEEDPEAGRRQPGSGTGPARRGLAKRVDESSARARQIGMTAVPSYVVQGRWQVGGMQGEDVWLRIFEKVRATKSGKKNEEGSSLDGLTTREEQPTVTNGGMQKESTEIR</sequence>
<dbReference type="Pfam" id="PF01323">
    <property type="entry name" value="DSBA"/>
    <property type="match status" value="1"/>
</dbReference>
<dbReference type="AlphaFoldDB" id="A0AAJ0GP04"/>
<dbReference type="Gene3D" id="3.40.30.10">
    <property type="entry name" value="Glutaredoxin"/>
    <property type="match status" value="3"/>
</dbReference>
<feature type="region of interest" description="Disordered" evidence="1">
    <location>
        <begin position="114"/>
        <end position="159"/>
    </location>
</feature>
<reference evidence="3" key="1">
    <citation type="journal article" date="2023" name="Mol. Phylogenet. Evol.">
        <title>Genome-scale phylogeny and comparative genomics of the fungal order Sordariales.</title>
        <authorList>
            <person name="Hensen N."/>
            <person name="Bonometti L."/>
            <person name="Westerberg I."/>
            <person name="Brannstrom I.O."/>
            <person name="Guillou S."/>
            <person name="Cros-Aarteil S."/>
            <person name="Calhoun S."/>
            <person name="Haridas S."/>
            <person name="Kuo A."/>
            <person name="Mondo S."/>
            <person name="Pangilinan J."/>
            <person name="Riley R."/>
            <person name="LaButti K."/>
            <person name="Andreopoulos B."/>
            <person name="Lipzen A."/>
            <person name="Chen C."/>
            <person name="Yan M."/>
            <person name="Daum C."/>
            <person name="Ng V."/>
            <person name="Clum A."/>
            <person name="Steindorff A."/>
            <person name="Ohm R.A."/>
            <person name="Martin F."/>
            <person name="Silar P."/>
            <person name="Natvig D.O."/>
            <person name="Lalanne C."/>
            <person name="Gautier V."/>
            <person name="Ament-Velasquez S.L."/>
            <person name="Kruys A."/>
            <person name="Hutchinson M.I."/>
            <person name="Powell A.J."/>
            <person name="Barry K."/>
            <person name="Miller A.N."/>
            <person name="Grigoriev I.V."/>
            <person name="Debuchy R."/>
            <person name="Gladieux P."/>
            <person name="Hiltunen Thoren M."/>
            <person name="Johannesson H."/>
        </authorList>
    </citation>
    <scope>NUCLEOTIDE SEQUENCE</scope>
    <source>
        <strain evidence="3">CBS 333.67</strain>
    </source>
</reference>
<proteinExistence type="predicted"/>
<gene>
    <name evidence="3" type="ORF">B0T15DRAFT_276129</name>
</gene>
<dbReference type="GO" id="GO:0016491">
    <property type="term" value="F:oxidoreductase activity"/>
    <property type="evidence" value="ECO:0007669"/>
    <property type="project" value="InterPro"/>
</dbReference>
<feature type="domain" description="DSBA-like thioredoxin" evidence="2">
    <location>
        <begin position="8"/>
        <end position="116"/>
    </location>
</feature>
<dbReference type="PANTHER" id="PTHR13887">
    <property type="entry name" value="GLUTATHIONE S-TRANSFERASE KAPPA"/>
    <property type="match status" value="1"/>
</dbReference>
<keyword evidence="4" id="KW-1185">Reference proteome</keyword>
<dbReference type="Proteomes" id="UP001273166">
    <property type="component" value="Unassembled WGS sequence"/>
</dbReference>
<dbReference type="SUPFAM" id="SSF52833">
    <property type="entry name" value="Thioredoxin-like"/>
    <property type="match status" value="1"/>
</dbReference>
<feature type="region of interest" description="Disordered" evidence="1">
    <location>
        <begin position="286"/>
        <end position="323"/>
    </location>
</feature>
<dbReference type="InterPro" id="IPR036249">
    <property type="entry name" value="Thioredoxin-like_sf"/>
</dbReference>
<dbReference type="RefSeq" id="XP_062719257.1">
    <property type="nucleotide sequence ID" value="XM_062863518.1"/>
</dbReference>
<dbReference type="GeneID" id="87882347"/>
<comment type="caution">
    <text evidence="3">The sequence shown here is derived from an EMBL/GenBank/DDBJ whole genome shotgun (WGS) entry which is preliminary data.</text>
</comment>
<evidence type="ECO:0000259" key="2">
    <source>
        <dbReference type="Pfam" id="PF01323"/>
    </source>
</evidence>
<dbReference type="EMBL" id="JAUDZG010000006">
    <property type="protein sequence ID" value="KAK3303477.1"/>
    <property type="molecule type" value="Genomic_DNA"/>
</dbReference>
<feature type="region of interest" description="Disordered" evidence="1">
    <location>
        <begin position="213"/>
        <end position="249"/>
    </location>
</feature>
<feature type="compositionally biased region" description="Low complexity" evidence="1">
    <location>
        <begin position="131"/>
        <end position="156"/>
    </location>
</feature>
<accession>A0AAJ0GP04</accession>
<name>A0AAJ0GP04_9PEZI</name>